<dbReference type="RefSeq" id="WP_080814298.1">
    <property type="nucleotide sequence ID" value="NZ_CP021983.2"/>
</dbReference>
<feature type="domain" description="Ferric oxidoreductase" evidence="6">
    <location>
        <begin position="246"/>
        <end position="348"/>
    </location>
</feature>
<comment type="subcellular location">
    <subcellularLocation>
        <location evidence="1">Membrane</location>
        <topology evidence="1">Multi-pass membrane protein</topology>
    </subcellularLocation>
</comment>
<dbReference type="Pfam" id="PF01794">
    <property type="entry name" value="Ferric_reduct"/>
    <property type="match status" value="1"/>
</dbReference>
<feature type="transmembrane region" description="Helical" evidence="5">
    <location>
        <begin position="209"/>
        <end position="229"/>
    </location>
</feature>
<evidence type="ECO:0000256" key="4">
    <source>
        <dbReference type="ARBA" id="ARBA00023136"/>
    </source>
</evidence>
<sequence length="406" mass="44195">MLDWVLIASLGFLGSFGHCVGMCGPLAVAFSLSREEPSPSPRQTLAFHGLLNLGRLLSYGLVGLAIGGLGSVVVASGHLAGVGSSLRQVMALITGGLLIWMGLHQISPQGLPALPLLHPLRRLRLHDRLSQLMTQTAQTRRWWTPLLLGLAWGLIPCGFLYAAQIKAAETGSIVGGAITMLAFGSGTLPTMVGVGMTTSWLSQDQRSQLFQMGGWITLLVGVLTLMRSGDTMTDYAGYGAILCLGLALIARPIRKLWAVPYRYRRLLGVGAFVLALAHTLHMLDHSWQWNWQALAFMLPHSQGGMVAGALALLLMVPLVLTSNDKAQRQLGRLWRHLHLLSIPVLLFCTVHCWLAGSSYLGRAHIEPVHWLHTAALGLIVLGIFLVRSHRVWHWLGLGKFYAPPRP</sequence>
<keyword evidence="9" id="KW-1185">Reference proteome</keyword>
<organism evidence="8 9">
    <name type="scientific">Halomicronema hongdechloris C2206</name>
    <dbReference type="NCBI Taxonomy" id="1641165"/>
    <lineage>
        <taxon>Bacteria</taxon>
        <taxon>Bacillati</taxon>
        <taxon>Cyanobacteriota</taxon>
        <taxon>Cyanophyceae</taxon>
        <taxon>Nodosilineales</taxon>
        <taxon>Nodosilineaceae</taxon>
        <taxon>Halomicronema</taxon>
    </lineage>
</organism>
<dbReference type="Pfam" id="PF13386">
    <property type="entry name" value="DsbD_2"/>
    <property type="match status" value="1"/>
</dbReference>
<name>A0A1Z3HKT2_9CYAN</name>
<feature type="transmembrane region" description="Helical" evidence="5">
    <location>
        <begin position="142"/>
        <end position="163"/>
    </location>
</feature>
<evidence type="ECO:0000313" key="8">
    <source>
        <dbReference type="EMBL" id="ASC70921.1"/>
    </source>
</evidence>
<evidence type="ECO:0000256" key="2">
    <source>
        <dbReference type="ARBA" id="ARBA00022692"/>
    </source>
</evidence>
<dbReference type="GO" id="GO:0016020">
    <property type="term" value="C:membrane"/>
    <property type="evidence" value="ECO:0007669"/>
    <property type="project" value="UniProtKB-SubCell"/>
</dbReference>
<feature type="transmembrane region" description="Helical" evidence="5">
    <location>
        <begin position="235"/>
        <end position="253"/>
    </location>
</feature>
<accession>A0A1Z3HKT2</accession>
<dbReference type="KEGG" id="hhg:XM38_018690"/>
<keyword evidence="4 5" id="KW-0472">Membrane</keyword>
<gene>
    <name evidence="8" type="primary">msrQ</name>
    <name evidence="8" type="ORF">XM38_018690</name>
</gene>
<evidence type="ECO:0000256" key="3">
    <source>
        <dbReference type="ARBA" id="ARBA00022989"/>
    </source>
</evidence>
<dbReference type="InterPro" id="IPR039447">
    <property type="entry name" value="UreH-like_TM_dom"/>
</dbReference>
<dbReference type="OrthoDB" id="9800141at2"/>
<evidence type="ECO:0000313" key="9">
    <source>
        <dbReference type="Proteomes" id="UP000191901"/>
    </source>
</evidence>
<evidence type="ECO:0000259" key="6">
    <source>
        <dbReference type="Pfam" id="PF01794"/>
    </source>
</evidence>
<feature type="transmembrane region" description="Helical" evidence="5">
    <location>
        <begin position="57"/>
        <end position="77"/>
    </location>
</feature>
<dbReference type="AlphaFoldDB" id="A0A1Z3HKT2"/>
<evidence type="ECO:0000259" key="7">
    <source>
        <dbReference type="Pfam" id="PF13386"/>
    </source>
</evidence>
<evidence type="ECO:0000256" key="1">
    <source>
        <dbReference type="ARBA" id="ARBA00004141"/>
    </source>
</evidence>
<reference evidence="8 9" key="1">
    <citation type="journal article" date="2016" name="Biochim. Biophys. Acta">
        <title>Characterization of red-shifted phycobilisomes isolated from the chlorophyll f-containing cyanobacterium Halomicronema hongdechloris.</title>
        <authorList>
            <person name="Li Y."/>
            <person name="Lin Y."/>
            <person name="Garvey C.J."/>
            <person name="Birch D."/>
            <person name="Corkery R.W."/>
            <person name="Loughlin P.C."/>
            <person name="Scheer H."/>
            <person name="Willows R.D."/>
            <person name="Chen M."/>
        </authorList>
    </citation>
    <scope>NUCLEOTIDE SEQUENCE [LARGE SCALE GENOMIC DNA]</scope>
    <source>
        <strain evidence="8 9">C2206</strain>
    </source>
</reference>
<feature type="transmembrane region" description="Helical" evidence="5">
    <location>
        <begin position="303"/>
        <end position="321"/>
    </location>
</feature>
<dbReference type="STRING" id="1641165.XM38_27445"/>
<dbReference type="EMBL" id="CP021983">
    <property type="protein sequence ID" value="ASC70921.1"/>
    <property type="molecule type" value="Genomic_DNA"/>
</dbReference>
<feature type="transmembrane region" description="Helical" evidence="5">
    <location>
        <begin position="333"/>
        <end position="356"/>
    </location>
</feature>
<dbReference type="PANTHER" id="PTHR42208">
    <property type="entry name" value="HEAVY METAL TRANSPORTER-RELATED"/>
    <property type="match status" value="1"/>
</dbReference>
<feature type="transmembrane region" description="Helical" evidence="5">
    <location>
        <begin position="368"/>
        <end position="386"/>
    </location>
</feature>
<protein>
    <submittedName>
        <fullName evidence="8">Protein-methionine-sulfoxide reductase heme-binding subunit MsrQ</fullName>
    </submittedName>
</protein>
<feature type="transmembrane region" description="Helical" evidence="5">
    <location>
        <begin position="265"/>
        <end position="283"/>
    </location>
</feature>
<keyword evidence="3 5" id="KW-1133">Transmembrane helix</keyword>
<keyword evidence="2 5" id="KW-0812">Transmembrane</keyword>
<dbReference type="PANTHER" id="PTHR42208:SF1">
    <property type="entry name" value="HEAVY METAL TRANSPORTER"/>
    <property type="match status" value="1"/>
</dbReference>
<evidence type="ECO:0000256" key="5">
    <source>
        <dbReference type="SAM" id="Phobius"/>
    </source>
</evidence>
<proteinExistence type="predicted"/>
<feature type="domain" description="Urease accessory protein UreH-like transmembrane" evidence="7">
    <location>
        <begin position="8"/>
        <end position="222"/>
    </location>
</feature>
<dbReference type="Proteomes" id="UP000191901">
    <property type="component" value="Chromosome"/>
</dbReference>
<dbReference type="InterPro" id="IPR013130">
    <property type="entry name" value="Fe3_Rdtase_TM_dom"/>
</dbReference>